<keyword evidence="1" id="KW-0472">Membrane</keyword>
<accession>M0L653</accession>
<keyword evidence="1" id="KW-1133">Transmembrane helix</keyword>
<feature type="transmembrane region" description="Helical" evidence="1">
    <location>
        <begin position="6"/>
        <end position="29"/>
    </location>
</feature>
<dbReference type="Proteomes" id="UP000011555">
    <property type="component" value="Unassembled WGS sequence"/>
</dbReference>
<name>M0L653_NATLA</name>
<organism evidence="2 3">
    <name type="scientific">Natronobacterium lacisalsi AJ5</name>
    <dbReference type="NCBI Taxonomy" id="358396"/>
    <lineage>
        <taxon>Archaea</taxon>
        <taxon>Methanobacteriati</taxon>
        <taxon>Methanobacteriota</taxon>
        <taxon>Stenosarchaea group</taxon>
        <taxon>Halobacteria</taxon>
        <taxon>Halobacteriales</taxon>
        <taxon>Natrialbaceae</taxon>
        <taxon>Natronobacterium</taxon>
    </lineage>
</organism>
<evidence type="ECO:0000313" key="3">
    <source>
        <dbReference type="Proteomes" id="UP000011555"/>
    </source>
</evidence>
<comment type="caution">
    <text evidence="2">The sequence shown here is derived from an EMBL/GenBank/DDBJ whole genome shotgun (WGS) entry which is preliminary data.</text>
</comment>
<gene>
    <name evidence="2" type="ORF">C445_18261</name>
</gene>
<protein>
    <submittedName>
        <fullName evidence="2">Uncharacterized protein</fullName>
    </submittedName>
</protein>
<sequence>MTSLGGLPVGTAVAILVMVLVPIVTYLLYRIDHQRGDGRVTVLGKQ</sequence>
<dbReference type="EMBL" id="AOLZ01000073">
    <property type="protein sequence ID" value="EMA28593.1"/>
    <property type="molecule type" value="Genomic_DNA"/>
</dbReference>
<dbReference type="GeneID" id="54851565"/>
<keyword evidence="3" id="KW-1185">Reference proteome</keyword>
<dbReference type="InParanoid" id="M0L653"/>
<evidence type="ECO:0000256" key="1">
    <source>
        <dbReference type="SAM" id="Phobius"/>
    </source>
</evidence>
<keyword evidence="1" id="KW-0812">Transmembrane</keyword>
<proteinExistence type="predicted"/>
<reference evidence="2 3" key="1">
    <citation type="journal article" date="2014" name="PLoS Genet.">
        <title>Phylogenetically driven sequencing of extremely halophilic archaea reveals strategies for static and dynamic osmo-response.</title>
        <authorList>
            <person name="Becker E.A."/>
            <person name="Seitzer P.M."/>
            <person name="Tritt A."/>
            <person name="Larsen D."/>
            <person name="Krusor M."/>
            <person name="Yao A.I."/>
            <person name="Wu D."/>
            <person name="Madern D."/>
            <person name="Eisen J.A."/>
            <person name="Darling A.E."/>
            <person name="Facciotti M.T."/>
        </authorList>
    </citation>
    <scope>NUCLEOTIDE SEQUENCE [LARGE SCALE GENOMIC DNA]</scope>
    <source>
        <strain evidence="2 3">AJ5</strain>
    </source>
</reference>
<dbReference type="RefSeq" id="WP_007143339.1">
    <property type="nucleotide sequence ID" value="NZ_AOLZ01000073.1"/>
</dbReference>
<dbReference type="AlphaFoldDB" id="M0L653"/>
<evidence type="ECO:0000313" key="2">
    <source>
        <dbReference type="EMBL" id="EMA28593.1"/>
    </source>
</evidence>